<name>A0A1H1S8M4_9CORY</name>
<dbReference type="GO" id="GO:0003700">
    <property type="term" value="F:DNA-binding transcription factor activity"/>
    <property type="evidence" value="ECO:0007669"/>
    <property type="project" value="TreeGrafter"/>
</dbReference>
<dbReference type="GO" id="GO:0000976">
    <property type="term" value="F:transcription cis-regulatory region binding"/>
    <property type="evidence" value="ECO:0007669"/>
    <property type="project" value="TreeGrafter"/>
</dbReference>
<dbReference type="STRING" id="1203190.GCA_000312345_01510"/>
<proteinExistence type="predicted"/>
<evidence type="ECO:0000256" key="3">
    <source>
        <dbReference type="ARBA" id="ARBA00023125"/>
    </source>
</evidence>
<dbReference type="CDD" id="cd06267">
    <property type="entry name" value="PBP1_LacI_sugar_binding-like"/>
    <property type="match status" value="1"/>
</dbReference>
<dbReference type="EMBL" id="LT629765">
    <property type="protein sequence ID" value="SDS44325.1"/>
    <property type="molecule type" value="Genomic_DNA"/>
</dbReference>
<accession>A0A1H1S8M4</accession>
<organism evidence="7 8">
    <name type="scientific">Corynebacterium timonense</name>
    <dbReference type="NCBI Taxonomy" id="441500"/>
    <lineage>
        <taxon>Bacteria</taxon>
        <taxon>Bacillati</taxon>
        <taxon>Actinomycetota</taxon>
        <taxon>Actinomycetes</taxon>
        <taxon>Mycobacteriales</taxon>
        <taxon>Corynebacteriaceae</taxon>
        <taxon>Corynebacterium</taxon>
    </lineage>
</organism>
<evidence type="ECO:0000256" key="5">
    <source>
        <dbReference type="SAM" id="MobiDB-lite"/>
    </source>
</evidence>
<dbReference type="AlphaFoldDB" id="A0A1H1S8M4"/>
<evidence type="ECO:0000256" key="2">
    <source>
        <dbReference type="ARBA" id="ARBA00023015"/>
    </source>
</evidence>
<dbReference type="RefSeq" id="WP_081582928.1">
    <property type="nucleotide sequence ID" value="NZ_LT629765.1"/>
</dbReference>
<sequence length="351" mass="38187">MSERRSKPTLNDVARLAGVSPSSASRVFLGQKKVSDETRRRVLDVARDIGYVPQSLSRRTALMDNRTIGLLLRDVSNPSYGQLFSEIHSAAELRGWKLATMAVIAGKNDDAQVDSLSSLVGMGVAGLIVATGDLPSDVLEPFGTHIPIVRAGRPEPKRLIHAVSYDAEAAGRELADLVLGAGHTRIAVVRTRRETSLPEWTRASAMIRTIRSAGLEPFVVDVGNFTGEEYVLPLVQSGAVTVVMCPTDRRQLTYLRVFHENGLRVPEDVSVTGCDGLVLGLELMGLTTYRWPVRHVAQTAVDVIIDLIERHGTPDSRRSLVNVKLPGEIIPGRTLGPPRARRDEKGAARQG</sequence>
<dbReference type="InterPro" id="IPR046335">
    <property type="entry name" value="LacI/GalR-like_sensor"/>
</dbReference>
<keyword evidence="3 7" id="KW-0238">DNA-binding</keyword>
<dbReference type="SUPFAM" id="SSF53822">
    <property type="entry name" value="Periplasmic binding protein-like I"/>
    <property type="match status" value="1"/>
</dbReference>
<protein>
    <submittedName>
        <fullName evidence="7">DNA-binding transcriptional regulator, LacI/PurR family</fullName>
    </submittedName>
</protein>
<dbReference type="Pfam" id="PF13377">
    <property type="entry name" value="Peripla_BP_3"/>
    <property type="match status" value="1"/>
</dbReference>
<evidence type="ECO:0000313" key="7">
    <source>
        <dbReference type="EMBL" id="SDS44325.1"/>
    </source>
</evidence>
<evidence type="ECO:0000259" key="6">
    <source>
        <dbReference type="PROSITE" id="PS50932"/>
    </source>
</evidence>
<keyword evidence="4" id="KW-0804">Transcription</keyword>
<dbReference type="Gene3D" id="1.10.260.40">
    <property type="entry name" value="lambda repressor-like DNA-binding domains"/>
    <property type="match status" value="1"/>
</dbReference>
<dbReference type="CDD" id="cd01392">
    <property type="entry name" value="HTH_LacI"/>
    <property type="match status" value="1"/>
</dbReference>
<dbReference type="OrthoDB" id="59108at2"/>
<dbReference type="Proteomes" id="UP000182237">
    <property type="component" value="Chromosome I"/>
</dbReference>
<dbReference type="InterPro" id="IPR000843">
    <property type="entry name" value="HTH_LacI"/>
</dbReference>
<dbReference type="SMART" id="SM00354">
    <property type="entry name" value="HTH_LACI"/>
    <property type="match status" value="1"/>
</dbReference>
<dbReference type="Gene3D" id="3.40.50.2300">
    <property type="match status" value="2"/>
</dbReference>
<evidence type="ECO:0000256" key="4">
    <source>
        <dbReference type="ARBA" id="ARBA00023163"/>
    </source>
</evidence>
<feature type="compositionally biased region" description="Basic and acidic residues" evidence="5">
    <location>
        <begin position="340"/>
        <end position="351"/>
    </location>
</feature>
<feature type="domain" description="HTH lacI-type" evidence="6">
    <location>
        <begin position="8"/>
        <end position="62"/>
    </location>
</feature>
<keyword evidence="2" id="KW-0805">Transcription regulation</keyword>
<dbReference type="InterPro" id="IPR028082">
    <property type="entry name" value="Peripla_BP_I"/>
</dbReference>
<dbReference type="InterPro" id="IPR010982">
    <property type="entry name" value="Lambda_DNA-bd_dom_sf"/>
</dbReference>
<dbReference type="PANTHER" id="PTHR30146">
    <property type="entry name" value="LACI-RELATED TRANSCRIPTIONAL REPRESSOR"/>
    <property type="match status" value="1"/>
</dbReference>
<evidence type="ECO:0000256" key="1">
    <source>
        <dbReference type="ARBA" id="ARBA00022491"/>
    </source>
</evidence>
<gene>
    <name evidence="7" type="ORF">SAMN04488539_1687</name>
</gene>
<keyword evidence="8" id="KW-1185">Reference proteome</keyword>
<reference evidence="7 8" key="1">
    <citation type="submission" date="2016-10" db="EMBL/GenBank/DDBJ databases">
        <authorList>
            <person name="de Groot N.N."/>
        </authorList>
    </citation>
    <scope>NUCLEOTIDE SEQUENCE [LARGE SCALE GENOMIC DNA]</scope>
    <source>
        <strain evidence="7 8">DSM 45434</strain>
    </source>
</reference>
<dbReference type="SUPFAM" id="SSF47413">
    <property type="entry name" value="lambda repressor-like DNA-binding domains"/>
    <property type="match status" value="1"/>
</dbReference>
<dbReference type="eggNOG" id="COG1609">
    <property type="taxonomic scope" value="Bacteria"/>
</dbReference>
<dbReference type="Pfam" id="PF00356">
    <property type="entry name" value="LacI"/>
    <property type="match status" value="1"/>
</dbReference>
<dbReference type="PROSITE" id="PS50932">
    <property type="entry name" value="HTH_LACI_2"/>
    <property type="match status" value="1"/>
</dbReference>
<keyword evidence="1" id="KW-0678">Repressor</keyword>
<feature type="region of interest" description="Disordered" evidence="5">
    <location>
        <begin position="331"/>
        <end position="351"/>
    </location>
</feature>
<dbReference type="PANTHER" id="PTHR30146:SF148">
    <property type="entry name" value="HTH-TYPE TRANSCRIPTIONAL REPRESSOR PURR-RELATED"/>
    <property type="match status" value="1"/>
</dbReference>
<evidence type="ECO:0000313" key="8">
    <source>
        <dbReference type="Proteomes" id="UP000182237"/>
    </source>
</evidence>